<keyword evidence="5" id="KW-0732">Signal</keyword>
<dbReference type="InterPro" id="IPR013818">
    <property type="entry name" value="Lipase"/>
</dbReference>
<evidence type="ECO:0000256" key="2">
    <source>
        <dbReference type="ARBA" id="ARBA00010701"/>
    </source>
</evidence>
<dbReference type="CDD" id="cd00707">
    <property type="entry name" value="Pancreat_lipase_like"/>
    <property type="match status" value="1"/>
</dbReference>
<sequence>MVTMDAFGFILFFLLGFGGASSEENDLNNETANSTESFVEISFIVKKKGGNEFPVKITSTTEYLKSVFDPEAKTKFIVHGWLSSKTSYIVENTAQQYVKFQGGNIVGVDWSPLASWKMYPISAYQVDYVGTAIAAMVDRLVEEKLTTLDKVHLIGHSLGAHAMGIAGSKVKGGKVSRITGLDPANPGFENVVSETARLDKEDAEFVDVIHTAAGYAGYYSAIGHVDFYPNGGSSPQPGCFELSDLFKLVGCSHSRSYEYFGESIEHPKGFIAVKCESWAKFTEGACSKNTRSFMGDPTSTSTRGVYYLKTSDKFPYARGKNGIKP</sequence>
<dbReference type="PRINTS" id="PR00821">
    <property type="entry name" value="TAGLIPASE"/>
</dbReference>
<evidence type="ECO:0000256" key="3">
    <source>
        <dbReference type="ARBA" id="ARBA00022525"/>
    </source>
</evidence>
<proteinExistence type="inferred from homology"/>
<dbReference type="OrthoDB" id="199913at2759"/>
<dbReference type="InterPro" id="IPR033906">
    <property type="entry name" value="Lipase_N"/>
</dbReference>
<comment type="similarity">
    <text evidence="2 4">Belongs to the AB hydrolase superfamily. Lipase family.</text>
</comment>
<organism evidence="7 8">
    <name type="scientific">Cimex lectularius</name>
    <name type="common">Bed bug</name>
    <name type="synonym">Acanthia lectularia</name>
    <dbReference type="NCBI Taxonomy" id="79782"/>
    <lineage>
        <taxon>Eukaryota</taxon>
        <taxon>Metazoa</taxon>
        <taxon>Ecdysozoa</taxon>
        <taxon>Arthropoda</taxon>
        <taxon>Hexapoda</taxon>
        <taxon>Insecta</taxon>
        <taxon>Pterygota</taxon>
        <taxon>Neoptera</taxon>
        <taxon>Paraneoptera</taxon>
        <taxon>Hemiptera</taxon>
        <taxon>Heteroptera</taxon>
        <taxon>Panheteroptera</taxon>
        <taxon>Cimicomorpha</taxon>
        <taxon>Cimicidae</taxon>
        <taxon>Cimex</taxon>
    </lineage>
</organism>
<evidence type="ECO:0000259" key="6">
    <source>
        <dbReference type="Pfam" id="PF00151"/>
    </source>
</evidence>
<dbReference type="Proteomes" id="UP000494040">
    <property type="component" value="Unassembled WGS sequence"/>
</dbReference>
<evidence type="ECO:0000313" key="8">
    <source>
        <dbReference type="Proteomes" id="UP000494040"/>
    </source>
</evidence>
<dbReference type="Pfam" id="PF00151">
    <property type="entry name" value="Lipase"/>
    <property type="match status" value="1"/>
</dbReference>
<evidence type="ECO:0000256" key="5">
    <source>
        <dbReference type="SAM" id="SignalP"/>
    </source>
</evidence>
<evidence type="ECO:0000256" key="4">
    <source>
        <dbReference type="RuleBase" id="RU004262"/>
    </source>
</evidence>
<evidence type="ECO:0000313" key="7">
    <source>
        <dbReference type="EnsemblMetazoa" id="XP_014247338.2"/>
    </source>
</evidence>
<dbReference type="AlphaFoldDB" id="A0A8I6TDN1"/>
<dbReference type="SUPFAM" id="SSF53474">
    <property type="entry name" value="alpha/beta-Hydrolases"/>
    <property type="match status" value="1"/>
</dbReference>
<accession>A0A8I6TDN1</accession>
<dbReference type="PANTHER" id="PTHR11610:SF178">
    <property type="entry name" value="LIPASE MEMBER H-A-LIKE PROTEIN"/>
    <property type="match status" value="1"/>
</dbReference>
<name>A0A8I6TDN1_CIMLE</name>
<feature type="domain" description="Lipase" evidence="6">
    <location>
        <begin position="29"/>
        <end position="316"/>
    </location>
</feature>
<dbReference type="GO" id="GO:0016298">
    <property type="term" value="F:lipase activity"/>
    <property type="evidence" value="ECO:0007669"/>
    <property type="project" value="InterPro"/>
</dbReference>
<keyword evidence="8" id="KW-1185">Reference proteome</keyword>
<dbReference type="KEGG" id="clec:106665437"/>
<feature type="chain" id="PRO_5035257374" description="Lipase domain-containing protein" evidence="5">
    <location>
        <begin position="23"/>
        <end position="325"/>
    </location>
</feature>
<dbReference type="RefSeq" id="XP_014247338.2">
    <property type="nucleotide sequence ID" value="XM_014391852.2"/>
</dbReference>
<dbReference type="GO" id="GO:0005615">
    <property type="term" value="C:extracellular space"/>
    <property type="evidence" value="ECO:0007669"/>
    <property type="project" value="TreeGrafter"/>
</dbReference>
<comment type="subcellular location">
    <subcellularLocation>
        <location evidence="1">Secreted</location>
    </subcellularLocation>
</comment>
<dbReference type="Gene3D" id="3.40.50.1820">
    <property type="entry name" value="alpha/beta hydrolase"/>
    <property type="match status" value="1"/>
</dbReference>
<feature type="signal peptide" evidence="5">
    <location>
        <begin position="1"/>
        <end position="22"/>
    </location>
</feature>
<dbReference type="PANTHER" id="PTHR11610">
    <property type="entry name" value="LIPASE"/>
    <property type="match status" value="1"/>
</dbReference>
<dbReference type="InterPro" id="IPR000734">
    <property type="entry name" value="TAG_lipase"/>
</dbReference>
<dbReference type="InterPro" id="IPR029058">
    <property type="entry name" value="AB_hydrolase_fold"/>
</dbReference>
<dbReference type="GeneID" id="106665437"/>
<evidence type="ECO:0000256" key="1">
    <source>
        <dbReference type="ARBA" id="ARBA00004613"/>
    </source>
</evidence>
<dbReference type="GO" id="GO:0016042">
    <property type="term" value="P:lipid catabolic process"/>
    <property type="evidence" value="ECO:0007669"/>
    <property type="project" value="TreeGrafter"/>
</dbReference>
<keyword evidence="3" id="KW-0964">Secreted</keyword>
<reference evidence="7" key="1">
    <citation type="submission" date="2022-01" db="UniProtKB">
        <authorList>
            <consortium name="EnsemblMetazoa"/>
        </authorList>
    </citation>
    <scope>IDENTIFICATION</scope>
</reference>
<dbReference type="FunFam" id="3.40.50.1820:FF:000076">
    <property type="entry name" value="phospholipase A1"/>
    <property type="match status" value="1"/>
</dbReference>
<dbReference type="EnsemblMetazoa" id="XM_014391852.2">
    <property type="protein sequence ID" value="XP_014247338.2"/>
    <property type="gene ID" value="LOC106665437"/>
</dbReference>
<protein>
    <recommendedName>
        <fullName evidence="6">Lipase domain-containing protein</fullName>
    </recommendedName>
</protein>
<dbReference type="OMA" id="NMNVIMV"/>